<comment type="catalytic activity">
    <reaction evidence="11">
        <text>a 2-methoxy-6-(all-trans-polyprenyl)phenol + 2 reduced [2Fe-2S]-[ferredoxin] + O2 + 2 H(+) = a 2-methoxy-6-(all-trans-polyprenyl)benzene-1,4-diol + 2 oxidized [2Fe-2S]-[ferredoxin] + H2O</text>
        <dbReference type="Rhea" id="RHEA:81183"/>
        <dbReference type="Rhea" id="RHEA-COMP:9551"/>
        <dbReference type="Rhea" id="RHEA-COMP:10000"/>
        <dbReference type="Rhea" id="RHEA-COMP:10001"/>
        <dbReference type="Rhea" id="RHEA-COMP:10858"/>
        <dbReference type="ChEBI" id="CHEBI:15377"/>
        <dbReference type="ChEBI" id="CHEBI:15378"/>
        <dbReference type="ChEBI" id="CHEBI:15379"/>
        <dbReference type="ChEBI" id="CHEBI:33737"/>
        <dbReference type="ChEBI" id="CHEBI:33738"/>
        <dbReference type="ChEBI" id="CHEBI:62731"/>
        <dbReference type="ChEBI" id="CHEBI:84166"/>
        <dbReference type="EC" id="1.14.15.46"/>
    </reaction>
</comment>
<accession>A0A2K1R0Q6</accession>
<evidence type="ECO:0000256" key="4">
    <source>
        <dbReference type="ARBA" id="ARBA00022688"/>
    </source>
</evidence>
<keyword evidence="13" id="KW-0830">Ubiquinone</keyword>
<dbReference type="Gene3D" id="3.50.50.60">
    <property type="entry name" value="FAD/NAD(P)-binding domain"/>
    <property type="match status" value="2"/>
</dbReference>
<dbReference type="EMBL" id="NKHZ01000017">
    <property type="protein sequence ID" value="PNS20882.1"/>
    <property type="molecule type" value="Genomic_DNA"/>
</dbReference>
<keyword evidence="3 11" id="KW-0285">Flavoprotein</keyword>
<evidence type="ECO:0000256" key="10">
    <source>
        <dbReference type="ARBA" id="ARBA00023136"/>
    </source>
</evidence>
<dbReference type="HAMAP" id="MF_03193">
    <property type="entry name" value="COQ6_monooxygenase"/>
    <property type="match status" value="1"/>
</dbReference>
<dbReference type="PANTHER" id="PTHR43876">
    <property type="entry name" value="UBIQUINONE BIOSYNTHESIS MONOOXYGENASE COQ6, MITOCHONDRIAL"/>
    <property type="match status" value="1"/>
</dbReference>
<proteinExistence type="inferred from homology"/>
<dbReference type="FunFam" id="3.50.50.60:FF:000245">
    <property type="entry name" value="Ubiquinone biosynthesis monooxygenase COQ6, mitochondrial"/>
    <property type="match status" value="1"/>
</dbReference>
<evidence type="ECO:0000256" key="5">
    <source>
        <dbReference type="ARBA" id="ARBA00022792"/>
    </source>
</evidence>
<dbReference type="STRING" id="2082308.A0A2K1R0Q6"/>
<keyword evidence="9 11" id="KW-0496">Mitochondrion</keyword>
<sequence>MLVRSLRLRCHINKAYRISAGAPTRSFCASPVCREQEPEIYDVVCVGGGPAGLALLTALKSNERTAGLKTALIDSQDLDASQHHFERQAGYSNRCSSLTPGSVSFLKSIGAWDHIDVARTQPYHAMQVWDGVSGSSIQFDPIQMRDSNILDLLFPKPVNQIKDPIVATMTENPNLTTALLKRLSSLPTPDIFSKTRVDLIALGTDTETLDLSSWPILSLSSTSQKLAARLLIGADGFNSPVRTFADIHSRGWDYDRHGLVATVSLEPSSAPYRTAYQRFLPTGPIALLPLPNNTASLVWTTTPAHAAKLKRLPPADLLAMINGAFRLLPIDIDYMLTSLPDGGQADEVSWRETATSFDASLVPPKAITLHKDSVASFPLRMRHADTYVGDRVALVGDAAHTIHPLAGQGLNQGLGDAKALAEAIEYATMVGWDVGSSWSLERYNAAQWGRNSAMIGAVDKLHKLYSAGSGPVVWARSLGLDLVNRAGWVKGAFMRAAAGR</sequence>
<comment type="similarity">
    <text evidence="2 11">Belongs to the UbiH/COQ6 family.</text>
</comment>
<organism evidence="13 14">
    <name type="scientific">Sphaceloma murrayae</name>
    <dbReference type="NCBI Taxonomy" id="2082308"/>
    <lineage>
        <taxon>Eukaryota</taxon>
        <taxon>Fungi</taxon>
        <taxon>Dikarya</taxon>
        <taxon>Ascomycota</taxon>
        <taxon>Pezizomycotina</taxon>
        <taxon>Dothideomycetes</taxon>
        <taxon>Dothideomycetidae</taxon>
        <taxon>Myriangiales</taxon>
        <taxon>Elsinoaceae</taxon>
        <taxon>Sphaceloma</taxon>
    </lineage>
</organism>
<dbReference type="EC" id="1.14.15.46" evidence="11"/>
<dbReference type="InterPro" id="IPR002938">
    <property type="entry name" value="FAD-bd"/>
</dbReference>
<evidence type="ECO:0000313" key="13">
    <source>
        <dbReference type="EMBL" id="PNS20882.1"/>
    </source>
</evidence>
<keyword evidence="8 11" id="KW-0503">Monooxygenase</keyword>
<keyword evidence="7 11" id="KW-0560">Oxidoreductase</keyword>
<gene>
    <name evidence="11" type="primary">COQ6</name>
    <name evidence="13" type="ORF">CAC42_2813</name>
</gene>
<evidence type="ECO:0000256" key="9">
    <source>
        <dbReference type="ARBA" id="ARBA00023128"/>
    </source>
</evidence>
<reference evidence="13 14" key="1">
    <citation type="submission" date="2017-06" db="EMBL/GenBank/DDBJ databases">
        <title>Draft genome sequence of a variant of Elsinoe murrayae.</title>
        <authorList>
            <person name="Cheng Q."/>
        </authorList>
    </citation>
    <scope>NUCLEOTIDE SEQUENCE [LARGE SCALE GENOMIC DNA]</scope>
    <source>
        <strain evidence="13 14">CQ-2017a</strain>
    </source>
</reference>
<dbReference type="SUPFAM" id="SSF51905">
    <property type="entry name" value="FAD/NAD(P)-binding domain"/>
    <property type="match status" value="1"/>
</dbReference>
<keyword evidence="14" id="KW-1185">Reference proteome</keyword>
<keyword evidence="4 11" id="KW-0831">Ubiquinone biosynthesis</keyword>
<dbReference type="Pfam" id="PF01494">
    <property type="entry name" value="FAD_binding_3"/>
    <property type="match status" value="2"/>
</dbReference>
<feature type="domain" description="FAD-binding" evidence="12">
    <location>
        <begin position="41"/>
        <end position="266"/>
    </location>
</feature>
<evidence type="ECO:0000256" key="11">
    <source>
        <dbReference type="HAMAP-Rule" id="MF_03193"/>
    </source>
</evidence>
<comment type="pathway">
    <text evidence="11">Cofactor biosynthesis; ubiquinone biosynthesis.</text>
</comment>
<dbReference type="PRINTS" id="PR00420">
    <property type="entry name" value="RNGMNOXGNASE"/>
</dbReference>
<evidence type="ECO:0000256" key="3">
    <source>
        <dbReference type="ARBA" id="ARBA00022630"/>
    </source>
</evidence>
<dbReference type="PROSITE" id="PS01304">
    <property type="entry name" value="UBIH"/>
    <property type="match status" value="1"/>
</dbReference>
<keyword evidence="10 11" id="KW-0472">Membrane</keyword>
<dbReference type="GO" id="GO:0120538">
    <property type="term" value="F:2-methoxy-6-polyprenolphenol 4-hydroxylase activity"/>
    <property type="evidence" value="ECO:0007669"/>
    <property type="project" value="UniProtKB-EC"/>
</dbReference>
<comment type="caution">
    <text evidence="13">The sequence shown here is derived from an EMBL/GenBank/DDBJ whole genome shotgun (WGS) entry which is preliminary data.</text>
</comment>
<comment type="function">
    <text evidence="11">FAD-dependent monooxygenase required for two non-consecutive steps during ubiquinone biosynthesis. Required for the C5-ring hydroxylation during ubiquinone biosynthesis by catalyzing the hydroxylation of 4-hydroxy-3-(all-trans-polyprenyl)benzoic acid to 3,4-dihydroxy-5-(all-trans-polyprenyl)benzoic acid. Also acts downstream of coq4, for the C1-hydroxylation during ubiquinone biosynthesis by catalyzing the hydroxylation of 2-methoxy-6-(all-trans-polyprenyl)phenol to 2-methoxy-6-(all-trans-polyprenyl)benzene-1,4-diol. The electrons required for the hydroxylation reaction are funneled indirectly to coq6 from NADPH via a ferredoxin/ferredoxin reductase system.</text>
</comment>
<dbReference type="NCBIfam" id="TIGR01988">
    <property type="entry name" value="Ubi-OHases"/>
    <property type="match status" value="1"/>
</dbReference>
<comment type="cofactor">
    <cofactor evidence="1 11">
        <name>FAD</name>
        <dbReference type="ChEBI" id="CHEBI:57692"/>
    </cofactor>
</comment>
<dbReference type="InterPro" id="IPR051205">
    <property type="entry name" value="UbiH/COQ6_monooxygenase"/>
</dbReference>
<keyword evidence="5 11" id="KW-0999">Mitochondrion inner membrane</keyword>
<comment type="catalytic activity">
    <reaction evidence="11">
        <text>a 4-hydroxy-3-(all-trans-polyprenyl)benzoate + 2 reduced [2Fe-2S]-[ferredoxin] + O2 + 2 H(+) = a 3,4-dihydroxy-5-(all-trans-polyprenyl)benzoate + 2 oxidized [2Fe-2S]-[ferredoxin] + H2O</text>
        <dbReference type="Rhea" id="RHEA:81195"/>
        <dbReference type="Rhea" id="RHEA-COMP:9514"/>
        <dbReference type="Rhea" id="RHEA-COMP:10000"/>
        <dbReference type="Rhea" id="RHEA-COMP:10001"/>
        <dbReference type="Rhea" id="RHEA-COMP:10930"/>
        <dbReference type="ChEBI" id="CHEBI:15377"/>
        <dbReference type="ChEBI" id="CHEBI:15378"/>
        <dbReference type="ChEBI" id="CHEBI:15379"/>
        <dbReference type="ChEBI" id="CHEBI:33737"/>
        <dbReference type="ChEBI" id="CHEBI:33738"/>
        <dbReference type="ChEBI" id="CHEBI:64694"/>
        <dbReference type="ChEBI" id="CHEBI:78396"/>
        <dbReference type="EC" id="1.14.15.45"/>
    </reaction>
</comment>
<evidence type="ECO:0000256" key="8">
    <source>
        <dbReference type="ARBA" id="ARBA00023033"/>
    </source>
</evidence>
<dbReference type="UniPathway" id="UPA00232"/>
<evidence type="ECO:0000313" key="14">
    <source>
        <dbReference type="Proteomes" id="UP000243797"/>
    </source>
</evidence>
<dbReference type="EC" id="1.14.15.45" evidence="11"/>
<name>A0A2K1R0Q6_9PEZI</name>
<dbReference type="FunCoup" id="A0A2K1R0Q6">
    <property type="interactions" value="381"/>
</dbReference>
<dbReference type="Proteomes" id="UP000243797">
    <property type="component" value="Unassembled WGS sequence"/>
</dbReference>
<comment type="subcellular location">
    <subcellularLocation>
        <location evidence="11">Mitochondrion inner membrane</location>
        <topology evidence="11">Peripheral membrane protein</topology>
        <orientation evidence="11">Matrix side</orientation>
    </subcellularLocation>
</comment>
<dbReference type="GO" id="GO:0016712">
    <property type="term" value="F:oxidoreductase activity, acting on paired donors, with incorporation or reduction of molecular oxygen, reduced flavin or flavoprotein as one donor, and incorporation of one atom of oxygen"/>
    <property type="evidence" value="ECO:0007669"/>
    <property type="project" value="UniProtKB-UniRule"/>
</dbReference>
<evidence type="ECO:0000256" key="1">
    <source>
        <dbReference type="ARBA" id="ARBA00001974"/>
    </source>
</evidence>
<dbReference type="GO" id="GO:0071949">
    <property type="term" value="F:FAD binding"/>
    <property type="evidence" value="ECO:0007669"/>
    <property type="project" value="InterPro"/>
</dbReference>
<evidence type="ECO:0000256" key="7">
    <source>
        <dbReference type="ARBA" id="ARBA00023002"/>
    </source>
</evidence>
<dbReference type="InterPro" id="IPR010971">
    <property type="entry name" value="UbiH/COQ6"/>
</dbReference>
<evidence type="ECO:0000259" key="12">
    <source>
        <dbReference type="Pfam" id="PF01494"/>
    </source>
</evidence>
<dbReference type="PANTHER" id="PTHR43876:SF7">
    <property type="entry name" value="UBIQUINONE BIOSYNTHESIS MONOOXYGENASE COQ6, MITOCHONDRIAL"/>
    <property type="match status" value="1"/>
</dbReference>
<dbReference type="InterPro" id="IPR000689">
    <property type="entry name" value="UbQ_mOase_COQ6"/>
</dbReference>
<dbReference type="GO" id="GO:0106364">
    <property type="term" value="F:4-hydroxy-3-all-trans-polyprenylbenzoate oxygenase activity"/>
    <property type="evidence" value="ECO:0007669"/>
    <property type="project" value="UniProtKB-EC"/>
</dbReference>
<dbReference type="InterPro" id="IPR036188">
    <property type="entry name" value="FAD/NAD-bd_sf"/>
</dbReference>
<evidence type="ECO:0000256" key="2">
    <source>
        <dbReference type="ARBA" id="ARBA00005349"/>
    </source>
</evidence>
<protein>
    <recommendedName>
        <fullName evidence="11">Ubiquinone biosynthesis monooxygenase COQ6, mitochondrial</fullName>
        <ecNumber evidence="11">1.14.15.45</ecNumber>
    </recommendedName>
    <alternativeName>
        <fullName evidence="11">2-methoxy-6-polyprenolphenol 4-hydroxylase</fullName>
        <ecNumber evidence="11">1.14.15.46</ecNumber>
    </alternativeName>
</protein>
<dbReference type="InterPro" id="IPR018168">
    <property type="entry name" value="Ubi_Hdrlase_CS"/>
</dbReference>
<dbReference type="OrthoDB" id="683240at2759"/>
<dbReference type="InParanoid" id="A0A2K1R0Q6"/>
<dbReference type="FunFam" id="3.50.50.60:FF:000021">
    <property type="entry name" value="Ubiquinone biosynthesis monooxygenase COQ6"/>
    <property type="match status" value="1"/>
</dbReference>
<feature type="domain" description="FAD-binding" evidence="12">
    <location>
        <begin position="341"/>
        <end position="425"/>
    </location>
</feature>
<dbReference type="AlphaFoldDB" id="A0A2K1R0Q6"/>
<comment type="subunit">
    <text evidence="11">Component of a multi-subunit COQ enzyme complex, composed of at least COQ3, COQ4, COQ5, COQ6, COQ7 and COQ9.</text>
</comment>
<keyword evidence="6 11" id="KW-0274">FAD</keyword>
<evidence type="ECO:0000256" key="6">
    <source>
        <dbReference type="ARBA" id="ARBA00022827"/>
    </source>
</evidence>
<dbReference type="GO" id="GO:0031314">
    <property type="term" value="C:extrinsic component of mitochondrial inner membrane"/>
    <property type="evidence" value="ECO:0007669"/>
    <property type="project" value="UniProtKB-UniRule"/>
</dbReference>